<feature type="chain" id="PRO_5045564097" evidence="1">
    <location>
        <begin position="20"/>
        <end position="447"/>
    </location>
</feature>
<proteinExistence type="predicted"/>
<protein>
    <submittedName>
        <fullName evidence="2">Uncharacterized protein</fullName>
    </submittedName>
</protein>
<evidence type="ECO:0000313" key="3">
    <source>
        <dbReference type="Proteomes" id="UP001210231"/>
    </source>
</evidence>
<organism evidence="2 3">
    <name type="scientific">Polluticaenibacter yanchengensis</name>
    <dbReference type="NCBI Taxonomy" id="3014562"/>
    <lineage>
        <taxon>Bacteria</taxon>
        <taxon>Pseudomonadati</taxon>
        <taxon>Bacteroidota</taxon>
        <taxon>Chitinophagia</taxon>
        <taxon>Chitinophagales</taxon>
        <taxon>Chitinophagaceae</taxon>
        <taxon>Polluticaenibacter</taxon>
    </lineage>
</organism>
<dbReference type="EMBL" id="JAQGEF010000020">
    <property type="protein sequence ID" value="MDA3616006.1"/>
    <property type="molecule type" value="Genomic_DNA"/>
</dbReference>
<dbReference type="Gene3D" id="2.60.120.380">
    <property type="match status" value="1"/>
</dbReference>
<sequence>MKQYIISIAMLLFATCIYAQTTTYQIDYTYKTINTNCNVFSTNTTIDNYIHQTTIGSPKFVGAPSYYIELQCKKKGVNNDLGTEYQILFPFKKGYKYKIMCYFSGSITNQNEFYPQLAMTLHKTKKAHSTLTACSGPKTSSLIYNTYFAGSNPGFGWSPSFETSALDANYESLSVGALPWNGPTITNTQTIKVQKILISEILASVANDNYTEAITLTPSSTSACTQTVSGTTLLATQSPQAAPPCTGSAGIDDDVWYKFTATGNIHSVNLSNVILDGYGGTFAAMAIYNSNLQLIECSYIDHSITSNQLVIGQTYYVRVWTGQAGANKNMSFNICVSTPGPNVIKSLTITNNSMQSDLITANFIKDASIPSSDISFVWELVHDRYNSNTLHEFSLSSSETLTNQVTLHYQATEVYVNLRVRMKRISTNSYISDWYNTSEEIAAPLNW</sequence>
<accession>A0ABT4UMD5</accession>
<dbReference type="RefSeq" id="WP_407032335.1">
    <property type="nucleotide sequence ID" value="NZ_JAQGEF010000020.1"/>
</dbReference>
<keyword evidence="1" id="KW-0732">Signal</keyword>
<feature type="signal peptide" evidence="1">
    <location>
        <begin position="1"/>
        <end position="19"/>
    </location>
</feature>
<evidence type="ECO:0000256" key="1">
    <source>
        <dbReference type="SAM" id="SignalP"/>
    </source>
</evidence>
<comment type="caution">
    <text evidence="2">The sequence shown here is derived from an EMBL/GenBank/DDBJ whole genome shotgun (WGS) entry which is preliminary data.</text>
</comment>
<keyword evidence="3" id="KW-1185">Reference proteome</keyword>
<name>A0ABT4UMD5_9BACT</name>
<gene>
    <name evidence="2" type="ORF">O3P16_14420</name>
</gene>
<dbReference type="Proteomes" id="UP001210231">
    <property type="component" value="Unassembled WGS sequence"/>
</dbReference>
<evidence type="ECO:0000313" key="2">
    <source>
        <dbReference type="EMBL" id="MDA3616006.1"/>
    </source>
</evidence>
<reference evidence="2 3" key="1">
    <citation type="submission" date="2022-12" db="EMBL/GenBank/DDBJ databases">
        <title>Chitinophagaceae gen. sp. nov., a new member of the family Chitinophagaceae, isolated from soil in a chemical factory.</title>
        <authorList>
            <person name="Ke Z."/>
        </authorList>
    </citation>
    <scope>NUCLEOTIDE SEQUENCE [LARGE SCALE GENOMIC DNA]</scope>
    <source>
        <strain evidence="2 3">LY-5</strain>
    </source>
</reference>